<keyword evidence="4" id="KW-1185">Reference proteome</keyword>
<evidence type="ECO:0000313" key="3">
    <source>
        <dbReference type="EMBL" id="KJL43073.1"/>
    </source>
</evidence>
<dbReference type="OrthoDB" id="5078693at2"/>
<dbReference type="RefSeq" id="WP_045298023.1">
    <property type="nucleotide sequence ID" value="NZ_JYJA01000032.1"/>
</dbReference>
<sequence length="84" mass="8875">MAAPRSTRSADPPFRNTLVATTIVHGIGLPVRLRLLALLIALVIMVVSAPSAVDLTEGADDGNTDRTRGFGRHAPFMPVNPDGE</sequence>
<keyword evidence="2" id="KW-1133">Transmembrane helix</keyword>
<feature type="transmembrane region" description="Helical" evidence="2">
    <location>
        <begin position="35"/>
        <end position="53"/>
    </location>
</feature>
<dbReference type="EMBL" id="JYJA01000032">
    <property type="protein sequence ID" value="KJL43073.1"/>
    <property type="molecule type" value="Genomic_DNA"/>
</dbReference>
<dbReference type="PATRIC" id="fig|69370.6.peg.1595"/>
<keyword evidence="2" id="KW-0472">Membrane</keyword>
<evidence type="ECO:0000256" key="2">
    <source>
        <dbReference type="SAM" id="Phobius"/>
    </source>
</evidence>
<dbReference type="Proteomes" id="UP000034098">
    <property type="component" value="Unassembled WGS sequence"/>
</dbReference>
<gene>
    <name evidence="3" type="ORF">RS82_01563</name>
</gene>
<proteinExistence type="predicted"/>
<dbReference type="AlphaFoldDB" id="A0A0M2H9G9"/>
<reference evidence="3 4" key="1">
    <citation type="submission" date="2015-02" db="EMBL/GenBank/DDBJ databases">
        <title>Draft genome sequences of ten Microbacterium spp. with emphasis on heavy metal contaminated environments.</title>
        <authorList>
            <person name="Corretto E."/>
        </authorList>
    </citation>
    <scope>NUCLEOTIDE SEQUENCE [LARGE SCALE GENOMIC DNA]</scope>
    <source>
        <strain evidence="3 4">DSM 8608</strain>
    </source>
</reference>
<protein>
    <submittedName>
        <fullName evidence="3">Uncharacterized protein</fullName>
    </submittedName>
</protein>
<accession>A0A0M2H9G9</accession>
<evidence type="ECO:0000256" key="1">
    <source>
        <dbReference type="SAM" id="MobiDB-lite"/>
    </source>
</evidence>
<organism evidence="3 4">
    <name type="scientific">Microbacterium trichothecenolyticum</name>
    <name type="common">Aureobacterium trichothecenolyticum</name>
    <dbReference type="NCBI Taxonomy" id="69370"/>
    <lineage>
        <taxon>Bacteria</taxon>
        <taxon>Bacillati</taxon>
        <taxon>Actinomycetota</taxon>
        <taxon>Actinomycetes</taxon>
        <taxon>Micrococcales</taxon>
        <taxon>Microbacteriaceae</taxon>
        <taxon>Microbacterium</taxon>
    </lineage>
</organism>
<comment type="caution">
    <text evidence="3">The sequence shown here is derived from an EMBL/GenBank/DDBJ whole genome shotgun (WGS) entry which is preliminary data.</text>
</comment>
<keyword evidence="2" id="KW-0812">Transmembrane</keyword>
<feature type="region of interest" description="Disordered" evidence="1">
    <location>
        <begin position="55"/>
        <end position="84"/>
    </location>
</feature>
<evidence type="ECO:0000313" key="4">
    <source>
        <dbReference type="Proteomes" id="UP000034098"/>
    </source>
</evidence>
<name>A0A0M2H9G9_MICTR</name>